<feature type="binding site" evidence="15">
    <location>
        <position position="337"/>
    </location>
    <ligand>
        <name>Mg(2+)</name>
        <dbReference type="ChEBI" id="CHEBI:18420"/>
        <label>1</label>
    </ligand>
</feature>
<keyword evidence="8 12" id="KW-0133">Cell shape</keyword>
<comment type="catalytic activity">
    <reaction evidence="12">
        <text>2 D-alanine + ATP = D-alanyl-D-alanine + ADP + phosphate + H(+)</text>
        <dbReference type="Rhea" id="RHEA:11224"/>
        <dbReference type="ChEBI" id="CHEBI:15378"/>
        <dbReference type="ChEBI" id="CHEBI:30616"/>
        <dbReference type="ChEBI" id="CHEBI:43474"/>
        <dbReference type="ChEBI" id="CHEBI:57416"/>
        <dbReference type="ChEBI" id="CHEBI:57822"/>
        <dbReference type="ChEBI" id="CHEBI:456216"/>
        <dbReference type="EC" id="6.3.2.4"/>
    </reaction>
</comment>
<comment type="similarity">
    <text evidence="2 12">Belongs to the D-alanine--D-alanine ligase family.</text>
</comment>
<dbReference type="PANTHER" id="PTHR23132:SF25">
    <property type="entry name" value="D-ALANINE--D-ALANINE LIGASE A"/>
    <property type="match status" value="1"/>
</dbReference>
<keyword evidence="19" id="KW-1185">Reference proteome</keyword>
<dbReference type="InterPro" id="IPR005905">
    <property type="entry name" value="D_ala_D_ala"/>
</dbReference>
<comment type="subcellular location">
    <subcellularLocation>
        <location evidence="12">Cytoplasm</location>
    </subcellularLocation>
</comment>
<evidence type="ECO:0000256" key="12">
    <source>
        <dbReference type="HAMAP-Rule" id="MF_00047"/>
    </source>
</evidence>
<feature type="binding site" evidence="14">
    <location>
        <begin position="238"/>
        <end position="246"/>
    </location>
    <ligand>
        <name>ATP</name>
        <dbReference type="ChEBI" id="CHEBI:30616"/>
    </ligand>
</feature>
<feature type="binding site" evidence="14">
    <location>
        <begin position="336"/>
        <end position="337"/>
    </location>
    <ligand>
        <name>ATP</name>
        <dbReference type="ChEBI" id="CHEBI:30616"/>
    </ligand>
</feature>
<feature type="binding site" evidence="15">
    <location>
        <position position="337"/>
    </location>
    <ligand>
        <name>Mg(2+)</name>
        <dbReference type="ChEBI" id="CHEBI:18420"/>
        <label>2</label>
    </ligand>
</feature>
<dbReference type="HAMAP" id="MF_00047">
    <property type="entry name" value="Dala_Dala_lig"/>
    <property type="match status" value="1"/>
</dbReference>
<dbReference type="NCBIfam" id="NF002528">
    <property type="entry name" value="PRK01966.1-4"/>
    <property type="match status" value="1"/>
</dbReference>
<dbReference type="Gene3D" id="3.40.50.20">
    <property type="match status" value="1"/>
</dbReference>
<dbReference type="EC" id="6.3.2.4" evidence="12"/>
<dbReference type="SUPFAM" id="SSF52440">
    <property type="entry name" value="PreATP-grasp domain"/>
    <property type="match status" value="1"/>
</dbReference>
<keyword evidence="5 14" id="KW-0547">Nucleotide-binding</keyword>
<evidence type="ECO:0000256" key="1">
    <source>
        <dbReference type="ARBA" id="ARBA00001936"/>
    </source>
</evidence>
<evidence type="ECO:0000256" key="3">
    <source>
        <dbReference type="ARBA" id="ARBA00022598"/>
    </source>
</evidence>
<dbReference type="PIRSF" id="PIRSF039102">
    <property type="entry name" value="Ddl/VanB"/>
    <property type="match status" value="1"/>
</dbReference>
<evidence type="ECO:0000256" key="16">
    <source>
        <dbReference type="PROSITE-ProRule" id="PRU00409"/>
    </source>
</evidence>
<dbReference type="InterPro" id="IPR011761">
    <property type="entry name" value="ATP-grasp"/>
</dbReference>
<keyword evidence="11 12" id="KW-0961">Cell wall biogenesis/degradation</keyword>
<dbReference type="GO" id="GO:0005829">
    <property type="term" value="C:cytosol"/>
    <property type="evidence" value="ECO:0007669"/>
    <property type="project" value="TreeGrafter"/>
</dbReference>
<evidence type="ECO:0000256" key="11">
    <source>
        <dbReference type="ARBA" id="ARBA00023316"/>
    </source>
</evidence>
<feature type="active site" evidence="13">
    <location>
        <position position="208"/>
    </location>
</feature>
<organism evidence="18 19">
    <name type="scientific">Stackebrandtia endophytica</name>
    <dbReference type="NCBI Taxonomy" id="1496996"/>
    <lineage>
        <taxon>Bacteria</taxon>
        <taxon>Bacillati</taxon>
        <taxon>Actinomycetota</taxon>
        <taxon>Actinomycetes</taxon>
        <taxon>Glycomycetales</taxon>
        <taxon>Glycomycetaceae</taxon>
        <taxon>Stackebrandtia</taxon>
    </lineage>
</organism>
<gene>
    <name evidence="12" type="primary">ddl</name>
    <name evidence="18" type="ORF">FB566_4252</name>
</gene>
<evidence type="ECO:0000256" key="7">
    <source>
        <dbReference type="ARBA" id="ARBA00022842"/>
    </source>
</evidence>
<keyword evidence="6 16" id="KW-0067">ATP-binding</keyword>
<feature type="active site" evidence="13">
    <location>
        <position position="348"/>
    </location>
</feature>
<dbReference type="GO" id="GO:0005524">
    <property type="term" value="F:ATP binding"/>
    <property type="evidence" value="ECO:0007669"/>
    <property type="project" value="UniProtKB-UniRule"/>
</dbReference>
<evidence type="ECO:0000256" key="8">
    <source>
        <dbReference type="ARBA" id="ARBA00022960"/>
    </source>
</evidence>
<dbReference type="PROSITE" id="PS00844">
    <property type="entry name" value="DALA_DALA_LIGASE_2"/>
    <property type="match status" value="1"/>
</dbReference>
<dbReference type="InterPro" id="IPR011095">
    <property type="entry name" value="Dala_Dala_lig_C"/>
</dbReference>
<dbReference type="InterPro" id="IPR013815">
    <property type="entry name" value="ATP_grasp_subdomain_1"/>
</dbReference>
<evidence type="ECO:0000313" key="18">
    <source>
        <dbReference type="EMBL" id="TQL78661.1"/>
    </source>
</evidence>
<keyword evidence="3 12" id="KW-0436">Ligase</keyword>
<evidence type="ECO:0000256" key="15">
    <source>
        <dbReference type="PIRSR" id="PIRSR039102-3"/>
    </source>
</evidence>
<dbReference type="InParanoid" id="A0A543B1H4"/>
<dbReference type="Gene3D" id="3.30.470.20">
    <property type="entry name" value="ATP-grasp fold, B domain"/>
    <property type="match status" value="1"/>
</dbReference>
<evidence type="ECO:0000256" key="13">
    <source>
        <dbReference type="PIRSR" id="PIRSR039102-1"/>
    </source>
</evidence>
<accession>A0A543B1H4</accession>
<evidence type="ECO:0000313" key="19">
    <source>
        <dbReference type="Proteomes" id="UP000317043"/>
    </source>
</evidence>
<dbReference type="Pfam" id="PF07478">
    <property type="entry name" value="Dala_Dala_lig_C"/>
    <property type="match status" value="1"/>
</dbReference>
<dbReference type="InterPro" id="IPR011127">
    <property type="entry name" value="Dala_Dala_lig_N"/>
</dbReference>
<dbReference type="SUPFAM" id="SSF56059">
    <property type="entry name" value="Glutathione synthetase ATP-binding domain-like"/>
    <property type="match status" value="1"/>
</dbReference>
<dbReference type="GO" id="GO:0009252">
    <property type="term" value="P:peptidoglycan biosynthetic process"/>
    <property type="evidence" value="ECO:0007669"/>
    <property type="project" value="UniProtKB-UniRule"/>
</dbReference>
<dbReference type="Gene3D" id="3.30.1490.20">
    <property type="entry name" value="ATP-grasp fold, A domain"/>
    <property type="match status" value="1"/>
</dbReference>
<evidence type="ECO:0000256" key="9">
    <source>
        <dbReference type="ARBA" id="ARBA00022984"/>
    </source>
</evidence>
<proteinExistence type="inferred from homology"/>
<feature type="binding site" evidence="14">
    <location>
        <position position="161"/>
    </location>
    <ligand>
        <name>ATP</name>
        <dbReference type="ChEBI" id="CHEBI:30616"/>
    </ligand>
</feature>
<evidence type="ECO:0000256" key="4">
    <source>
        <dbReference type="ARBA" id="ARBA00022723"/>
    </source>
</evidence>
<keyword evidence="10 15" id="KW-0464">Manganese</keyword>
<comment type="cofactor">
    <cofactor evidence="1">
        <name>Mn(2+)</name>
        <dbReference type="ChEBI" id="CHEBI:29035"/>
    </cofactor>
</comment>
<dbReference type="NCBIfam" id="TIGR01205">
    <property type="entry name" value="D_ala_D_alaTIGR"/>
    <property type="match status" value="1"/>
</dbReference>
<feature type="binding site" evidence="14">
    <location>
        <begin position="200"/>
        <end position="202"/>
    </location>
    <ligand>
        <name>ATP</name>
        <dbReference type="ChEBI" id="CHEBI:30616"/>
    </ligand>
</feature>
<protein>
    <recommendedName>
        <fullName evidence="12">D-alanine--D-alanine ligase</fullName>
        <ecNumber evidence="12">6.3.2.4</ecNumber>
    </recommendedName>
    <alternativeName>
        <fullName evidence="12">D-Ala-D-Ala ligase</fullName>
    </alternativeName>
    <alternativeName>
        <fullName evidence="12">D-alanylalanine synthetase</fullName>
    </alternativeName>
</protein>
<dbReference type="GO" id="GO:0008716">
    <property type="term" value="F:D-alanine-D-alanine ligase activity"/>
    <property type="evidence" value="ECO:0007669"/>
    <property type="project" value="UniProtKB-UniRule"/>
</dbReference>
<evidence type="ECO:0000256" key="5">
    <source>
        <dbReference type="ARBA" id="ARBA00022741"/>
    </source>
</evidence>
<dbReference type="UniPathway" id="UPA00219"/>
<evidence type="ECO:0000259" key="17">
    <source>
        <dbReference type="PROSITE" id="PS50975"/>
    </source>
</evidence>
<feature type="binding site" evidence="15">
    <location>
        <position position="324"/>
    </location>
    <ligand>
        <name>Mg(2+)</name>
        <dbReference type="ChEBI" id="CHEBI:18420"/>
        <label>1</label>
    </ligand>
</feature>
<comment type="function">
    <text evidence="12">Cell wall formation.</text>
</comment>
<feature type="binding site" evidence="14">
    <location>
        <begin position="208"/>
        <end position="209"/>
    </location>
    <ligand>
        <name>ATP</name>
        <dbReference type="ChEBI" id="CHEBI:30616"/>
    </ligand>
</feature>
<reference evidence="18 19" key="1">
    <citation type="submission" date="2019-06" db="EMBL/GenBank/DDBJ databases">
        <title>Sequencing the genomes of 1000 actinobacteria strains.</title>
        <authorList>
            <person name="Klenk H.-P."/>
        </authorList>
    </citation>
    <scope>NUCLEOTIDE SEQUENCE [LARGE SCALE GENOMIC DNA]</scope>
    <source>
        <strain evidence="18 19">DSM 45928</strain>
    </source>
</reference>
<feature type="active site" evidence="13">
    <location>
        <position position="32"/>
    </location>
</feature>
<sequence length="380" mass="39490">MDDSAVPAGEVRLVAMTKKIKIAVVLGGQSVEHPVSCASGAGVIAALAGDEFDVVPVGITESGRWVTVDPEAAKLAIGDGQLPQITDGTGSEVVVVPEAGGGALRVTDTAGGTSVMSEVDVVFPVLHGAYGEDGTIQGLLDLAGIPYVGSGVLASAVSMDKEFTKRLLAADGIAVGEYVVLRRGRELSMEQRERLGLPVFVKPARAGSSLGITKVTDWADLPEALETARRVDPKVIIEAALTGIRELECGVLASEDGGAPDVTPPLEVLDAGPEGWFDFDTKYLGSESPYDFAPQLPDGVVQAAQELAARVFTLLDCSDLARVDFFLLADGTLVVNEINTMPGLTPQSGVPLAWAAAGVDYATLVARLVRMAVRRGSGLR</sequence>
<dbReference type="GO" id="GO:0046872">
    <property type="term" value="F:metal ion binding"/>
    <property type="evidence" value="ECO:0007669"/>
    <property type="project" value="UniProtKB-KW"/>
</dbReference>
<name>A0A543B1H4_9ACTN</name>
<keyword evidence="9 12" id="KW-0573">Peptidoglycan synthesis</keyword>
<dbReference type="GO" id="GO:0071555">
    <property type="term" value="P:cell wall organization"/>
    <property type="evidence" value="ECO:0007669"/>
    <property type="project" value="UniProtKB-KW"/>
</dbReference>
<dbReference type="FunCoup" id="A0A543B1H4">
    <property type="interactions" value="37"/>
</dbReference>
<keyword evidence="12" id="KW-0963">Cytoplasm</keyword>
<feature type="binding site" evidence="15">
    <location>
        <position position="339"/>
    </location>
    <ligand>
        <name>Mg(2+)</name>
        <dbReference type="ChEBI" id="CHEBI:18420"/>
        <label>2</label>
    </ligand>
</feature>
<dbReference type="AlphaFoldDB" id="A0A543B1H4"/>
<feature type="domain" description="ATP-grasp" evidence="17">
    <location>
        <begin position="165"/>
        <end position="370"/>
    </location>
</feature>
<keyword evidence="4 15" id="KW-0479">Metal-binding</keyword>
<dbReference type="EMBL" id="VFOW01000001">
    <property type="protein sequence ID" value="TQL78661.1"/>
    <property type="molecule type" value="Genomic_DNA"/>
</dbReference>
<dbReference type="Proteomes" id="UP000317043">
    <property type="component" value="Unassembled WGS sequence"/>
</dbReference>
<evidence type="ECO:0000256" key="10">
    <source>
        <dbReference type="ARBA" id="ARBA00023211"/>
    </source>
</evidence>
<dbReference type="Pfam" id="PF01820">
    <property type="entry name" value="Dala_Dala_lig_N"/>
    <property type="match status" value="1"/>
</dbReference>
<keyword evidence="7 15" id="KW-0460">Magnesium</keyword>
<comment type="caution">
    <text evidence="18">The sequence shown here is derived from an EMBL/GenBank/DDBJ whole genome shotgun (WGS) entry which is preliminary data.</text>
</comment>
<evidence type="ECO:0000256" key="14">
    <source>
        <dbReference type="PIRSR" id="PIRSR039102-2"/>
    </source>
</evidence>
<dbReference type="PANTHER" id="PTHR23132">
    <property type="entry name" value="D-ALANINE--D-ALANINE LIGASE"/>
    <property type="match status" value="1"/>
</dbReference>
<evidence type="ECO:0000256" key="6">
    <source>
        <dbReference type="ARBA" id="ARBA00022840"/>
    </source>
</evidence>
<comment type="pathway">
    <text evidence="12">Cell wall biogenesis; peptidoglycan biosynthesis.</text>
</comment>
<dbReference type="PROSITE" id="PS50975">
    <property type="entry name" value="ATP_GRASP"/>
    <property type="match status" value="1"/>
</dbReference>
<dbReference type="GO" id="GO:0008360">
    <property type="term" value="P:regulation of cell shape"/>
    <property type="evidence" value="ECO:0007669"/>
    <property type="project" value="UniProtKB-KW"/>
</dbReference>
<comment type="cofactor">
    <cofactor evidence="15">
        <name>Mg(2+)</name>
        <dbReference type="ChEBI" id="CHEBI:18420"/>
    </cofactor>
    <cofactor evidence="15">
        <name>Mn(2+)</name>
        <dbReference type="ChEBI" id="CHEBI:29035"/>
    </cofactor>
    <text evidence="15">Binds 2 magnesium or manganese ions per subunit.</text>
</comment>
<dbReference type="PROSITE" id="PS00843">
    <property type="entry name" value="DALA_DALA_LIGASE_1"/>
    <property type="match status" value="1"/>
</dbReference>
<dbReference type="InterPro" id="IPR016185">
    <property type="entry name" value="PreATP-grasp_dom_sf"/>
</dbReference>
<evidence type="ECO:0000256" key="2">
    <source>
        <dbReference type="ARBA" id="ARBA00010871"/>
    </source>
</evidence>
<dbReference type="InterPro" id="IPR000291">
    <property type="entry name" value="D-Ala_lig_Van_CS"/>
</dbReference>